<feature type="transmembrane region" description="Helical" evidence="8">
    <location>
        <begin position="12"/>
        <end position="37"/>
    </location>
</feature>
<dbReference type="InterPro" id="IPR000515">
    <property type="entry name" value="MetI-like"/>
</dbReference>
<gene>
    <name evidence="9" type="ORF">SAMN04487909_1147</name>
</gene>
<dbReference type="Pfam" id="PF00528">
    <property type="entry name" value="BPD_transp_1"/>
    <property type="match status" value="1"/>
</dbReference>
<evidence type="ECO:0000256" key="5">
    <source>
        <dbReference type="ARBA" id="ARBA00022692"/>
    </source>
</evidence>
<keyword evidence="2 8" id="KW-0813">Transport</keyword>
<dbReference type="Gene3D" id="1.10.3720.10">
    <property type="entry name" value="MetI-like"/>
    <property type="match status" value="1"/>
</dbReference>
<feature type="transmembrane region" description="Helical" evidence="8">
    <location>
        <begin position="128"/>
        <end position="147"/>
    </location>
</feature>
<evidence type="ECO:0000256" key="7">
    <source>
        <dbReference type="ARBA" id="ARBA00023136"/>
    </source>
</evidence>
<dbReference type="PANTHER" id="PTHR43357:SF4">
    <property type="entry name" value="INNER MEMBRANE ABC TRANSPORTER PERMEASE PROTEIN YDCV"/>
    <property type="match status" value="1"/>
</dbReference>
<feature type="transmembrane region" description="Helical" evidence="8">
    <location>
        <begin position="57"/>
        <end position="79"/>
    </location>
</feature>
<organism evidence="9 10">
    <name type="scientific">Aneurinibacillus migulanus</name>
    <name type="common">Bacillus migulanus</name>
    <dbReference type="NCBI Taxonomy" id="47500"/>
    <lineage>
        <taxon>Bacteria</taxon>
        <taxon>Bacillati</taxon>
        <taxon>Bacillota</taxon>
        <taxon>Bacilli</taxon>
        <taxon>Bacillales</taxon>
        <taxon>Paenibacillaceae</taxon>
        <taxon>Aneurinibacillus group</taxon>
        <taxon>Aneurinibacillus</taxon>
    </lineage>
</organism>
<evidence type="ECO:0000313" key="10">
    <source>
        <dbReference type="Proteomes" id="UP000182836"/>
    </source>
</evidence>
<evidence type="ECO:0000256" key="3">
    <source>
        <dbReference type="ARBA" id="ARBA00022475"/>
    </source>
</evidence>
<sequence length="263" mass="29249">MRFLGKGLLYMLIFLVSAFIILPLVFTIAGSFAVYWGSDLFSAGFTLDWYRKVFDQYGHTIVFTLVITSLTVVINIILGTMTGYLFSRSRSRWMAIVEEILTLPIAVPGIAIALALIQTYAWMRVSGALILVGHVIVTFPLMFRIVLGTLRTKNFQLLDDCAATLGAGVFYRFYHVILPSIKSAVLSGAIMVFMLSLGEFNMTFFLYTPLSMTLPIGLYDAYSTLRIEAGSAYTVVFLLLAIPLMTLLHRLNQTSVFSRNGGV</sequence>
<evidence type="ECO:0000256" key="6">
    <source>
        <dbReference type="ARBA" id="ARBA00022989"/>
    </source>
</evidence>
<dbReference type="PATRIC" id="fig|47500.7.peg.6270"/>
<keyword evidence="7 8" id="KW-0472">Membrane</keyword>
<dbReference type="SUPFAM" id="SSF161098">
    <property type="entry name" value="MetI-like"/>
    <property type="match status" value="1"/>
</dbReference>
<comment type="similarity">
    <text evidence="8">Belongs to the binding-protein-dependent transport system permease family.</text>
</comment>
<feature type="transmembrane region" description="Helical" evidence="8">
    <location>
        <begin position="184"/>
        <end position="210"/>
    </location>
</feature>
<proteinExistence type="inferred from homology"/>
<evidence type="ECO:0000256" key="1">
    <source>
        <dbReference type="ARBA" id="ARBA00004429"/>
    </source>
</evidence>
<accession>A0A0D1Y5P4</accession>
<dbReference type="GeneID" id="42308992"/>
<protein>
    <submittedName>
        <fullName evidence="9">Putative spermidine/putrescine transport system permease protein</fullName>
    </submittedName>
</protein>
<evidence type="ECO:0000313" key="9">
    <source>
        <dbReference type="EMBL" id="SDJ22488.1"/>
    </source>
</evidence>
<evidence type="ECO:0000256" key="8">
    <source>
        <dbReference type="RuleBase" id="RU363032"/>
    </source>
</evidence>
<evidence type="ECO:0000256" key="2">
    <source>
        <dbReference type="ARBA" id="ARBA00022448"/>
    </source>
</evidence>
<keyword evidence="3" id="KW-1003">Cell membrane</keyword>
<reference evidence="9 10" key="1">
    <citation type="submission" date="2016-10" db="EMBL/GenBank/DDBJ databases">
        <authorList>
            <person name="de Groot N.N."/>
        </authorList>
    </citation>
    <scope>NUCLEOTIDE SEQUENCE [LARGE SCALE GENOMIC DNA]</scope>
    <source>
        <strain evidence="9 10">DSM 2895</strain>
    </source>
</reference>
<keyword evidence="5 8" id="KW-0812">Transmembrane</keyword>
<dbReference type="GO" id="GO:0005886">
    <property type="term" value="C:plasma membrane"/>
    <property type="evidence" value="ECO:0007669"/>
    <property type="project" value="UniProtKB-SubCell"/>
</dbReference>
<evidence type="ECO:0000256" key="4">
    <source>
        <dbReference type="ARBA" id="ARBA00022519"/>
    </source>
</evidence>
<dbReference type="AlphaFoldDB" id="A0A0D1Y5P4"/>
<dbReference type="InterPro" id="IPR035906">
    <property type="entry name" value="MetI-like_sf"/>
</dbReference>
<keyword evidence="6 8" id="KW-1133">Transmembrane helix</keyword>
<dbReference type="OrthoDB" id="725at2"/>
<dbReference type="EMBL" id="FNED01000014">
    <property type="protein sequence ID" value="SDJ22488.1"/>
    <property type="molecule type" value="Genomic_DNA"/>
</dbReference>
<dbReference type="PANTHER" id="PTHR43357">
    <property type="entry name" value="INNER MEMBRANE ABC TRANSPORTER PERMEASE PROTEIN YDCV"/>
    <property type="match status" value="1"/>
</dbReference>
<feature type="transmembrane region" description="Helical" evidence="8">
    <location>
        <begin position="100"/>
        <end position="122"/>
    </location>
</feature>
<dbReference type="CDD" id="cd06261">
    <property type="entry name" value="TM_PBP2"/>
    <property type="match status" value="1"/>
</dbReference>
<dbReference type="RefSeq" id="WP_052520256.1">
    <property type="nucleotide sequence ID" value="NZ_BJOA01000062.1"/>
</dbReference>
<keyword evidence="4" id="KW-0997">Cell inner membrane</keyword>
<dbReference type="PROSITE" id="PS50928">
    <property type="entry name" value="ABC_TM1"/>
    <property type="match status" value="1"/>
</dbReference>
<dbReference type="Proteomes" id="UP000182836">
    <property type="component" value="Unassembled WGS sequence"/>
</dbReference>
<name>A0A0D1Y5P4_ANEMI</name>
<comment type="subcellular location">
    <subcellularLocation>
        <location evidence="1">Cell inner membrane</location>
        <topology evidence="1">Multi-pass membrane protein</topology>
    </subcellularLocation>
    <subcellularLocation>
        <location evidence="8">Cell membrane</location>
        <topology evidence="8">Multi-pass membrane protein</topology>
    </subcellularLocation>
</comment>
<dbReference type="GO" id="GO:0055085">
    <property type="term" value="P:transmembrane transport"/>
    <property type="evidence" value="ECO:0007669"/>
    <property type="project" value="InterPro"/>
</dbReference>
<feature type="transmembrane region" description="Helical" evidence="8">
    <location>
        <begin position="230"/>
        <end position="249"/>
    </location>
</feature>